<comment type="caution">
    <text evidence="2">The sequence shown here is derived from an EMBL/GenBank/DDBJ whole genome shotgun (WGS) entry which is preliminary data.</text>
</comment>
<feature type="transmembrane region" description="Helical" evidence="1">
    <location>
        <begin position="102"/>
        <end position="124"/>
    </location>
</feature>
<keyword evidence="1" id="KW-1133">Transmembrane helix</keyword>
<sequence>MQEISIEKQNQKRLNEYHKRRLISVKNFYTIYFVTATILSILLIAFVVSLAISLTGVSALLWGWISLLIISVFVGFAFMVLSIMLIMKITSEETIIEDKHSLSLYIFLELIFSIIWIFALIGYLKYLKLSKKEIAKY</sequence>
<proteinExistence type="predicted"/>
<accession>A0A269TJQ9</accession>
<keyword evidence="1" id="KW-0472">Membrane</keyword>
<dbReference type="RefSeq" id="WP_095335136.1">
    <property type="nucleotide sequence ID" value="NZ_NQNY01000017.1"/>
</dbReference>
<dbReference type="Proteomes" id="UP000216943">
    <property type="component" value="Unassembled WGS sequence"/>
</dbReference>
<name>A0A269TJQ9_9BACT</name>
<dbReference type="OrthoDB" id="9926086at2"/>
<evidence type="ECO:0000313" key="3">
    <source>
        <dbReference type="Proteomes" id="UP000216943"/>
    </source>
</evidence>
<reference evidence="3" key="1">
    <citation type="submission" date="2017-08" db="EMBL/GenBank/DDBJ databases">
        <authorList>
            <person name="Alvarez-Ponce D."/>
            <person name="Weitzman C.L."/>
            <person name="Tillett R.L."/>
            <person name="Sandmeier F.C."/>
            <person name="Tracy C.R."/>
        </authorList>
    </citation>
    <scope>NUCLEOTIDE SEQUENCE [LARGE SCALE GENOMIC DNA]</scope>
    <source>
        <strain evidence="3">723</strain>
    </source>
</reference>
<gene>
    <name evidence="2" type="ORF">CJJ23_04410</name>
</gene>
<feature type="transmembrane region" description="Helical" evidence="1">
    <location>
        <begin position="29"/>
        <end position="52"/>
    </location>
</feature>
<keyword evidence="1" id="KW-0812">Transmembrane</keyword>
<dbReference type="AlphaFoldDB" id="A0A269TJQ9"/>
<evidence type="ECO:0000256" key="1">
    <source>
        <dbReference type="SAM" id="Phobius"/>
    </source>
</evidence>
<dbReference type="EMBL" id="NQNY01000017">
    <property type="protein sequence ID" value="PAK20955.1"/>
    <property type="molecule type" value="Genomic_DNA"/>
</dbReference>
<evidence type="ECO:0000313" key="2">
    <source>
        <dbReference type="EMBL" id="PAK20955.1"/>
    </source>
</evidence>
<organism evidence="2 3">
    <name type="scientific">Mycoplasmopsis agassizii</name>
    <dbReference type="NCBI Taxonomy" id="33922"/>
    <lineage>
        <taxon>Bacteria</taxon>
        <taxon>Bacillati</taxon>
        <taxon>Mycoplasmatota</taxon>
        <taxon>Mycoplasmoidales</taxon>
        <taxon>Metamycoplasmataceae</taxon>
        <taxon>Mycoplasmopsis</taxon>
    </lineage>
</organism>
<protein>
    <submittedName>
        <fullName evidence="2">Uncharacterized protein</fullName>
    </submittedName>
</protein>
<feature type="transmembrane region" description="Helical" evidence="1">
    <location>
        <begin position="64"/>
        <end position="90"/>
    </location>
</feature>